<protein>
    <submittedName>
        <fullName evidence="2">Uncharacterized protein</fullName>
    </submittedName>
</protein>
<evidence type="ECO:0000313" key="2">
    <source>
        <dbReference type="EMBL" id="KDR68929.1"/>
    </source>
</evidence>
<dbReference type="AlphaFoldDB" id="A0A067SMM9"/>
<evidence type="ECO:0000256" key="1">
    <source>
        <dbReference type="SAM" id="MobiDB-lite"/>
    </source>
</evidence>
<dbReference type="HOGENOM" id="CLU_1643821_0_0_1"/>
<sequence length="161" mass="18176">MHPEVMDYIFRVGVEDLVPIQSLKPSAREPLGETPIAHKYQRLGEGRTRKAITEACRNGRDRKWKQLDLKTVATSTSSKRERIDIRHLSLVLNAVPRQRDSAQSVRGGLQQKLGHGVSNTTSDNRDGYKARVRFRKCVDLVVGTGTSNYISFGRVDESEQK</sequence>
<feature type="region of interest" description="Disordered" evidence="1">
    <location>
        <begin position="101"/>
        <end position="125"/>
    </location>
</feature>
<evidence type="ECO:0000313" key="3">
    <source>
        <dbReference type="Proteomes" id="UP000027222"/>
    </source>
</evidence>
<gene>
    <name evidence="2" type="ORF">GALMADRAFT_215501</name>
</gene>
<dbReference type="EMBL" id="KL142405">
    <property type="protein sequence ID" value="KDR68929.1"/>
    <property type="molecule type" value="Genomic_DNA"/>
</dbReference>
<dbReference type="Proteomes" id="UP000027222">
    <property type="component" value="Unassembled WGS sequence"/>
</dbReference>
<organism evidence="2 3">
    <name type="scientific">Galerina marginata (strain CBS 339.88)</name>
    <dbReference type="NCBI Taxonomy" id="685588"/>
    <lineage>
        <taxon>Eukaryota</taxon>
        <taxon>Fungi</taxon>
        <taxon>Dikarya</taxon>
        <taxon>Basidiomycota</taxon>
        <taxon>Agaricomycotina</taxon>
        <taxon>Agaricomycetes</taxon>
        <taxon>Agaricomycetidae</taxon>
        <taxon>Agaricales</taxon>
        <taxon>Agaricineae</taxon>
        <taxon>Strophariaceae</taxon>
        <taxon>Galerina</taxon>
    </lineage>
</organism>
<name>A0A067SMM9_GALM3</name>
<keyword evidence="3" id="KW-1185">Reference proteome</keyword>
<reference evidence="3" key="1">
    <citation type="journal article" date="2014" name="Proc. Natl. Acad. Sci. U.S.A.">
        <title>Extensive sampling of basidiomycete genomes demonstrates inadequacy of the white-rot/brown-rot paradigm for wood decay fungi.</title>
        <authorList>
            <person name="Riley R."/>
            <person name="Salamov A.A."/>
            <person name="Brown D.W."/>
            <person name="Nagy L.G."/>
            <person name="Floudas D."/>
            <person name="Held B.W."/>
            <person name="Levasseur A."/>
            <person name="Lombard V."/>
            <person name="Morin E."/>
            <person name="Otillar R."/>
            <person name="Lindquist E.A."/>
            <person name="Sun H."/>
            <person name="LaButti K.M."/>
            <person name="Schmutz J."/>
            <person name="Jabbour D."/>
            <person name="Luo H."/>
            <person name="Baker S.E."/>
            <person name="Pisabarro A.G."/>
            <person name="Walton J.D."/>
            <person name="Blanchette R.A."/>
            <person name="Henrissat B."/>
            <person name="Martin F."/>
            <person name="Cullen D."/>
            <person name="Hibbett D.S."/>
            <person name="Grigoriev I.V."/>
        </authorList>
    </citation>
    <scope>NUCLEOTIDE SEQUENCE [LARGE SCALE GENOMIC DNA]</scope>
    <source>
        <strain evidence="3">CBS 339.88</strain>
    </source>
</reference>
<accession>A0A067SMM9</accession>
<proteinExistence type="predicted"/>